<gene>
    <name evidence="2" type="ordered locus">Caci_2628</name>
</gene>
<dbReference type="STRING" id="479433.Caci_2628"/>
<dbReference type="AlphaFoldDB" id="C7PZ88"/>
<dbReference type="RefSeq" id="WP_012786838.1">
    <property type="nucleotide sequence ID" value="NC_013131.1"/>
</dbReference>
<dbReference type="Proteomes" id="UP000000851">
    <property type="component" value="Chromosome"/>
</dbReference>
<evidence type="ECO:0000313" key="2">
    <source>
        <dbReference type="EMBL" id="ACU71545.1"/>
    </source>
</evidence>
<keyword evidence="1" id="KW-0812">Transmembrane</keyword>
<evidence type="ECO:0000256" key="1">
    <source>
        <dbReference type="SAM" id="Phobius"/>
    </source>
</evidence>
<protein>
    <submittedName>
        <fullName evidence="2">Uncharacterized protein</fullName>
    </submittedName>
</protein>
<keyword evidence="1" id="KW-0472">Membrane</keyword>
<proteinExistence type="predicted"/>
<dbReference type="InParanoid" id="C7PZ88"/>
<keyword evidence="1" id="KW-1133">Transmembrane helix</keyword>
<organism evidence="2 3">
    <name type="scientific">Catenulispora acidiphila (strain DSM 44928 / JCM 14897 / NBRC 102108 / NRRL B-24433 / ID139908)</name>
    <dbReference type="NCBI Taxonomy" id="479433"/>
    <lineage>
        <taxon>Bacteria</taxon>
        <taxon>Bacillati</taxon>
        <taxon>Actinomycetota</taxon>
        <taxon>Actinomycetes</taxon>
        <taxon>Catenulisporales</taxon>
        <taxon>Catenulisporaceae</taxon>
        <taxon>Catenulispora</taxon>
    </lineage>
</organism>
<feature type="transmembrane region" description="Helical" evidence="1">
    <location>
        <begin position="124"/>
        <end position="145"/>
    </location>
</feature>
<reference evidence="2 3" key="1">
    <citation type="journal article" date="2009" name="Stand. Genomic Sci.">
        <title>Complete genome sequence of Catenulispora acidiphila type strain (ID 139908).</title>
        <authorList>
            <person name="Copeland A."/>
            <person name="Lapidus A."/>
            <person name="Glavina Del Rio T."/>
            <person name="Nolan M."/>
            <person name="Lucas S."/>
            <person name="Chen F."/>
            <person name="Tice H."/>
            <person name="Cheng J.F."/>
            <person name="Bruce D."/>
            <person name="Goodwin L."/>
            <person name="Pitluck S."/>
            <person name="Mikhailova N."/>
            <person name="Pati A."/>
            <person name="Ivanova N."/>
            <person name="Mavromatis K."/>
            <person name="Chen A."/>
            <person name="Palaniappan K."/>
            <person name="Chain P."/>
            <person name="Land M."/>
            <person name="Hauser L."/>
            <person name="Chang Y.J."/>
            <person name="Jeffries C.D."/>
            <person name="Chertkov O."/>
            <person name="Brettin T."/>
            <person name="Detter J.C."/>
            <person name="Han C."/>
            <person name="Ali Z."/>
            <person name="Tindall B.J."/>
            <person name="Goker M."/>
            <person name="Bristow J."/>
            <person name="Eisen J.A."/>
            <person name="Markowitz V."/>
            <person name="Hugenholtz P."/>
            <person name="Kyrpides N.C."/>
            <person name="Klenk H.P."/>
        </authorList>
    </citation>
    <scope>NUCLEOTIDE SEQUENCE [LARGE SCALE GENOMIC DNA]</scope>
    <source>
        <strain evidence="3">DSM 44928 / JCM 14897 / NBRC 102108 / NRRL B-24433 / ID139908</strain>
    </source>
</reference>
<dbReference type="HOGENOM" id="CLU_1755548_0_0_11"/>
<keyword evidence="3" id="KW-1185">Reference proteome</keyword>
<dbReference type="KEGG" id="cai:Caci_2628"/>
<dbReference type="EMBL" id="CP001700">
    <property type="protein sequence ID" value="ACU71545.1"/>
    <property type="molecule type" value="Genomic_DNA"/>
</dbReference>
<sequence length="148" mass="15222">MTSLPLLACALGAAGLLCTWRADPAQRAAHVLVTVAMAVMILGSDPAWTLLAVLALALATAALSNPWRGGCSPWHPIACAAAMAITEFDMVLGTHSSVPDMAVVAGFTIAACVQARHILRRRQVLDAVATTAGSLAMVAMGVSMLGRM</sequence>
<name>C7PZ88_CATAD</name>
<evidence type="ECO:0000313" key="3">
    <source>
        <dbReference type="Proteomes" id="UP000000851"/>
    </source>
</evidence>
<accession>C7PZ88</accession>
<feature type="transmembrane region" description="Helical" evidence="1">
    <location>
        <begin position="31"/>
        <end position="58"/>
    </location>
</feature>